<proteinExistence type="predicted"/>
<dbReference type="SUPFAM" id="SSF55120">
    <property type="entry name" value="Pseudouridine synthase"/>
    <property type="match status" value="1"/>
</dbReference>
<dbReference type="PANTHER" id="PTHR21600:SF89">
    <property type="entry name" value="RIBOSOMAL LARGE SUBUNIT PSEUDOURIDINE SYNTHASE A"/>
    <property type="match status" value="1"/>
</dbReference>
<dbReference type="GO" id="GO:0009982">
    <property type="term" value="F:pseudouridine synthase activity"/>
    <property type="evidence" value="ECO:0007669"/>
    <property type="project" value="InterPro"/>
</dbReference>
<dbReference type="InterPro" id="IPR020103">
    <property type="entry name" value="PsdUridine_synth_cat_dom_sf"/>
</dbReference>
<dbReference type="PANTHER" id="PTHR21600">
    <property type="entry name" value="MITOCHONDRIAL RNA PSEUDOURIDINE SYNTHASE"/>
    <property type="match status" value="1"/>
</dbReference>
<dbReference type="EMBL" id="OB675003">
    <property type="protein sequence ID" value="CAD7235851.1"/>
    <property type="molecule type" value="Genomic_DNA"/>
</dbReference>
<name>A0A7R8WPU0_9CRUS</name>
<dbReference type="Pfam" id="PF00849">
    <property type="entry name" value="PseudoU_synth_2"/>
    <property type="match status" value="1"/>
</dbReference>
<accession>A0A7R8WPU0</accession>
<feature type="domain" description="Pseudouridine synthase RsuA/RluA-like" evidence="1">
    <location>
        <begin position="8"/>
        <end position="95"/>
    </location>
</feature>
<dbReference type="AlphaFoldDB" id="A0A7R8WPU0"/>
<feature type="non-terminal residue" evidence="2">
    <location>
        <position position="95"/>
    </location>
</feature>
<dbReference type="InterPro" id="IPR006224">
    <property type="entry name" value="PsdUridine_synth_RluA-like_CS"/>
</dbReference>
<dbReference type="GO" id="GO:0003723">
    <property type="term" value="F:RNA binding"/>
    <property type="evidence" value="ECO:0007669"/>
    <property type="project" value="InterPro"/>
</dbReference>
<evidence type="ECO:0000259" key="1">
    <source>
        <dbReference type="Pfam" id="PF00849"/>
    </source>
</evidence>
<gene>
    <name evidence="2" type="ORF">CTOB1V02_LOCUS13666</name>
</gene>
<dbReference type="InterPro" id="IPR050188">
    <property type="entry name" value="RluA_PseudoU_synthase"/>
</dbReference>
<dbReference type="PROSITE" id="PS01129">
    <property type="entry name" value="PSI_RLU"/>
    <property type="match status" value="1"/>
</dbReference>
<sequence>MYPDATGPLIVHRLDMSTSGLMVIAKDKESHQILQDQFARRTVKKRYVALLDGSITATSGFIDLPLRVDLDDRPRQMVCFQYGKPAQTKWKVIKQ</sequence>
<protein>
    <recommendedName>
        <fullName evidence="1">Pseudouridine synthase RsuA/RluA-like domain-containing protein</fullName>
    </recommendedName>
</protein>
<reference evidence="2" key="1">
    <citation type="submission" date="2020-11" db="EMBL/GenBank/DDBJ databases">
        <authorList>
            <person name="Tran Van P."/>
        </authorList>
    </citation>
    <scope>NUCLEOTIDE SEQUENCE</scope>
</reference>
<dbReference type="Gene3D" id="3.30.2350.10">
    <property type="entry name" value="Pseudouridine synthase"/>
    <property type="match status" value="1"/>
</dbReference>
<evidence type="ECO:0000313" key="2">
    <source>
        <dbReference type="EMBL" id="CAD7235851.1"/>
    </source>
</evidence>
<dbReference type="CDD" id="cd02869">
    <property type="entry name" value="PseudoU_synth_RluA_like"/>
    <property type="match status" value="1"/>
</dbReference>
<organism evidence="2">
    <name type="scientific">Cyprideis torosa</name>
    <dbReference type="NCBI Taxonomy" id="163714"/>
    <lineage>
        <taxon>Eukaryota</taxon>
        <taxon>Metazoa</taxon>
        <taxon>Ecdysozoa</taxon>
        <taxon>Arthropoda</taxon>
        <taxon>Crustacea</taxon>
        <taxon>Oligostraca</taxon>
        <taxon>Ostracoda</taxon>
        <taxon>Podocopa</taxon>
        <taxon>Podocopida</taxon>
        <taxon>Cytherocopina</taxon>
        <taxon>Cytheroidea</taxon>
        <taxon>Cytherideidae</taxon>
        <taxon>Cyprideis</taxon>
    </lineage>
</organism>
<dbReference type="OrthoDB" id="428658at2759"/>
<dbReference type="InterPro" id="IPR006145">
    <property type="entry name" value="PsdUridine_synth_RsuA/RluA"/>
</dbReference>
<dbReference type="GO" id="GO:0000455">
    <property type="term" value="P:enzyme-directed rRNA pseudouridine synthesis"/>
    <property type="evidence" value="ECO:0007669"/>
    <property type="project" value="TreeGrafter"/>
</dbReference>